<feature type="domain" description="EAL" evidence="8">
    <location>
        <begin position="654"/>
        <end position="905"/>
    </location>
</feature>
<dbReference type="Gene3D" id="3.30.70.270">
    <property type="match status" value="1"/>
</dbReference>
<dbReference type="InterPro" id="IPR035919">
    <property type="entry name" value="EAL_sf"/>
</dbReference>
<dbReference type="NCBIfam" id="TIGR00254">
    <property type="entry name" value="GGDEF"/>
    <property type="match status" value="1"/>
</dbReference>
<dbReference type="CDD" id="cd00130">
    <property type="entry name" value="PAS"/>
    <property type="match status" value="1"/>
</dbReference>
<dbReference type="InterPro" id="IPR029787">
    <property type="entry name" value="Nucleotide_cyclase"/>
</dbReference>
<keyword evidence="4" id="KW-0175">Coiled coil</keyword>
<sequence length="905" mass="98231">MRHVLIVDDRSDNRYLLRALLQGHGFAVSEAENGSTALARARTQRPDVIVSDLLMPVMDGYTLLREWKADPGLASIPFIVYTATYTEPRDEKLALDLGADAFIVKPAEPEAFMEVVANALARADEGGRVAASPRADETVVLREYNEVLVAKLEQRSAELEVHVAELQRAESRLGRLNRLYAALSETNHAIVHATAAPALLATACRIAIERGGLSAAWIGLLNTAGDGIRAAAHHGSHLPWVERLALLSPHATARTPVEIAVARGTTYLQNSLQDDPALAPIHDELEAAGLRAAIAIPLVQDGRMSGCFVLYAGERGFFDEEMTGLITEMAEDVAFALANFEREARRQRAEEAARLLGRAVEASANGIMITDARQPGNPLIHVNKAFERITGYSAAEALGRNPGFLVGADPLQRGLAEIRAAVKAQREAEVVLRSHRKDGSPFWNELSLAPVRDSAGTVTHFVGVINDISERIAYEEALERQNNEDPVTGLANRNLLRDRVGQAIAFARQDGRALVLLLLDLDNFKRINDSLGHDAGDQALKEIAKRIRDCVDACDTVARIGGDEFVVLLTDLAGAQAASLVAGRILRAIGQPLIVLGREIKISASIGASVFPDDDDGFEALLRNADAAMYRAKDAGRNAFHFYTADMNAEAVRKLEMEGRLRQAIAQDGFVLHYQPVHEAAGARLVAAEALVRMRDENGTITPPGEFIPLAEETGMILALGRWVMLAACREARRWLDLGREMQVAVNLSARQFNDEGLAAHIRDCLAEAGLPAHLLKLEITESMVMRDVGQAARILSTLKALDVSVSVDDFGTGHSSLACLRRFPLDQLKIDRSFVQDAAQDEDSAAIVRGIIALAGSLRLQTVAEGVETTEQLNFLRSAGCDLLQGYYFSRPLEADALARRIAG</sequence>
<keyword evidence="3" id="KW-0597">Phosphoprotein</keyword>
<evidence type="ECO:0000256" key="2">
    <source>
        <dbReference type="ARBA" id="ARBA00022777"/>
    </source>
</evidence>
<organism evidence="10 11">
    <name type="scientific">Thauera aminoaromatica</name>
    <dbReference type="NCBI Taxonomy" id="164330"/>
    <lineage>
        <taxon>Bacteria</taxon>
        <taxon>Pseudomonadati</taxon>
        <taxon>Pseudomonadota</taxon>
        <taxon>Betaproteobacteria</taxon>
        <taxon>Rhodocyclales</taxon>
        <taxon>Zoogloeaceae</taxon>
        <taxon>Thauera</taxon>
    </lineage>
</organism>
<evidence type="ECO:0000259" key="8">
    <source>
        <dbReference type="PROSITE" id="PS50883"/>
    </source>
</evidence>
<protein>
    <submittedName>
        <fullName evidence="10">EAL domain-containing protein</fullName>
    </submittedName>
</protein>
<evidence type="ECO:0000256" key="4">
    <source>
        <dbReference type="SAM" id="Coils"/>
    </source>
</evidence>
<name>A0A5C7SVR5_THASP</name>
<dbReference type="GO" id="GO:0000160">
    <property type="term" value="P:phosphorelay signal transduction system"/>
    <property type="evidence" value="ECO:0007669"/>
    <property type="project" value="InterPro"/>
</dbReference>
<reference evidence="10 11" key="1">
    <citation type="submission" date="2018-09" db="EMBL/GenBank/DDBJ databases">
        <title>Metagenome Assembled Genomes from an Advanced Water Purification Facility.</title>
        <authorList>
            <person name="Stamps B.W."/>
            <person name="Spear J.R."/>
        </authorList>
    </citation>
    <scope>NUCLEOTIDE SEQUENCE [LARGE SCALE GENOMIC DNA]</scope>
    <source>
        <strain evidence="10">Bin_27_1</strain>
    </source>
</reference>
<evidence type="ECO:0000259" key="9">
    <source>
        <dbReference type="PROSITE" id="PS50887"/>
    </source>
</evidence>
<dbReference type="InterPro" id="IPR011006">
    <property type="entry name" value="CheY-like_superfamily"/>
</dbReference>
<dbReference type="InterPro" id="IPR043128">
    <property type="entry name" value="Rev_trsase/Diguanyl_cyclase"/>
</dbReference>
<dbReference type="PROSITE" id="PS50110">
    <property type="entry name" value="RESPONSE_REGULATORY"/>
    <property type="match status" value="1"/>
</dbReference>
<dbReference type="SMART" id="SM00448">
    <property type="entry name" value="REC"/>
    <property type="match status" value="1"/>
</dbReference>
<evidence type="ECO:0000259" key="5">
    <source>
        <dbReference type="PROSITE" id="PS50110"/>
    </source>
</evidence>
<dbReference type="SUPFAM" id="SSF55781">
    <property type="entry name" value="GAF domain-like"/>
    <property type="match status" value="1"/>
</dbReference>
<dbReference type="Pfam" id="PF00990">
    <property type="entry name" value="GGDEF"/>
    <property type="match status" value="1"/>
</dbReference>
<evidence type="ECO:0000313" key="10">
    <source>
        <dbReference type="EMBL" id="TXH86751.1"/>
    </source>
</evidence>
<dbReference type="RefSeq" id="WP_276657884.1">
    <property type="nucleotide sequence ID" value="NZ_SSFD01000101.1"/>
</dbReference>
<feature type="domain" description="PAC" evidence="7">
    <location>
        <begin position="426"/>
        <end position="480"/>
    </location>
</feature>
<dbReference type="Pfam" id="PF00072">
    <property type="entry name" value="Response_reg"/>
    <property type="match status" value="1"/>
</dbReference>
<dbReference type="InterPro" id="IPR052155">
    <property type="entry name" value="Biofilm_reg_signaling"/>
</dbReference>
<feature type="domain" description="GGDEF" evidence="9">
    <location>
        <begin position="512"/>
        <end position="645"/>
    </location>
</feature>
<dbReference type="PANTHER" id="PTHR44757">
    <property type="entry name" value="DIGUANYLATE CYCLASE DGCP"/>
    <property type="match status" value="1"/>
</dbReference>
<evidence type="ECO:0000313" key="11">
    <source>
        <dbReference type="Proteomes" id="UP000321192"/>
    </source>
</evidence>
<dbReference type="PROSITE" id="PS50112">
    <property type="entry name" value="PAS"/>
    <property type="match status" value="1"/>
</dbReference>
<evidence type="ECO:0000259" key="7">
    <source>
        <dbReference type="PROSITE" id="PS50113"/>
    </source>
</evidence>
<dbReference type="InterPro" id="IPR001789">
    <property type="entry name" value="Sig_transdc_resp-reg_receiver"/>
</dbReference>
<dbReference type="InterPro" id="IPR000014">
    <property type="entry name" value="PAS"/>
</dbReference>
<dbReference type="SUPFAM" id="SSF55073">
    <property type="entry name" value="Nucleotide cyclase"/>
    <property type="match status" value="1"/>
</dbReference>
<dbReference type="SMART" id="SM00091">
    <property type="entry name" value="PAS"/>
    <property type="match status" value="1"/>
</dbReference>
<dbReference type="PANTHER" id="PTHR44757:SF2">
    <property type="entry name" value="BIOFILM ARCHITECTURE MAINTENANCE PROTEIN MBAA"/>
    <property type="match status" value="1"/>
</dbReference>
<dbReference type="InterPro" id="IPR003018">
    <property type="entry name" value="GAF"/>
</dbReference>
<keyword evidence="2" id="KW-0418">Kinase</keyword>
<dbReference type="PROSITE" id="PS50883">
    <property type="entry name" value="EAL"/>
    <property type="match status" value="1"/>
</dbReference>
<dbReference type="SUPFAM" id="SSF55785">
    <property type="entry name" value="PYP-like sensor domain (PAS domain)"/>
    <property type="match status" value="1"/>
</dbReference>
<dbReference type="AlphaFoldDB" id="A0A5C7SVR5"/>
<dbReference type="EMBL" id="SSFD01000101">
    <property type="protein sequence ID" value="TXH86751.1"/>
    <property type="molecule type" value="Genomic_DNA"/>
</dbReference>
<feature type="domain" description="PAS" evidence="6">
    <location>
        <begin position="352"/>
        <end position="401"/>
    </location>
</feature>
<proteinExistence type="predicted"/>
<accession>A0A5C7SVR5</accession>
<dbReference type="GO" id="GO:0016301">
    <property type="term" value="F:kinase activity"/>
    <property type="evidence" value="ECO:0007669"/>
    <property type="project" value="UniProtKB-KW"/>
</dbReference>
<dbReference type="InterPro" id="IPR035965">
    <property type="entry name" value="PAS-like_dom_sf"/>
</dbReference>
<dbReference type="PROSITE" id="PS50887">
    <property type="entry name" value="GGDEF"/>
    <property type="match status" value="1"/>
</dbReference>
<dbReference type="Proteomes" id="UP000321192">
    <property type="component" value="Unassembled WGS sequence"/>
</dbReference>
<feature type="domain" description="Response regulatory" evidence="5">
    <location>
        <begin position="3"/>
        <end position="120"/>
    </location>
</feature>
<dbReference type="NCBIfam" id="TIGR00229">
    <property type="entry name" value="sensory_box"/>
    <property type="match status" value="1"/>
</dbReference>
<feature type="coiled-coil region" evidence="4">
    <location>
        <begin position="149"/>
        <end position="186"/>
    </location>
</feature>
<dbReference type="SUPFAM" id="SSF141868">
    <property type="entry name" value="EAL domain-like"/>
    <property type="match status" value="1"/>
</dbReference>
<dbReference type="SMART" id="SM00267">
    <property type="entry name" value="GGDEF"/>
    <property type="match status" value="1"/>
</dbReference>
<keyword evidence="1" id="KW-0808">Transferase</keyword>
<evidence type="ECO:0000256" key="1">
    <source>
        <dbReference type="ARBA" id="ARBA00022679"/>
    </source>
</evidence>
<dbReference type="SUPFAM" id="SSF52172">
    <property type="entry name" value="CheY-like"/>
    <property type="match status" value="1"/>
</dbReference>
<evidence type="ECO:0000256" key="3">
    <source>
        <dbReference type="PROSITE-ProRule" id="PRU00169"/>
    </source>
</evidence>
<dbReference type="Pfam" id="PF13185">
    <property type="entry name" value="GAF_2"/>
    <property type="match status" value="1"/>
</dbReference>
<comment type="caution">
    <text evidence="10">The sequence shown here is derived from an EMBL/GenBank/DDBJ whole genome shotgun (WGS) entry which is preliminary data.</text>
</comment>
<dbReference type="InterPro" id="IPR029016">
    <property type="entry name" value="GAF-like_dom_sf"/>
</dbReference>
<dbReference type="FunFam" id="3.30.70.270:FF:000001">
    <property type="entry name" value="Diguanylate cyclase domain protein"/>
    <property type="match status" value="1"/>
</dbReference>
<dbReference type="Pfam" id="PF13426">
    <property type="entry name" value="PAS_9"/>
    <property type="match status" value="1"/>
</dbReference>
<dbReference type="InterPro" id="IPR001633">
    <property type="entry name" value="EAL_dom"/>
</dbReference>
<feature type="modified residue" description="4-aspartylphosphate" evidence="3">
    <location>
        <position position="52"/>
    </location>
</feature>
<dbReference type="Gene3D" id="3.40.50.2300">
    <property type="match status" value="1"/>
</dbReference>
<dbReference type="Gene3D" id="3.20.20.450">
    <property type="entry name" value="EAL domain"/>
    <property type="match status" value="1"/>
</dbReference>
<dbReference type="PROSITE" id="PS50113">
    <property type="entry name" value="PAC"/>
    <property type="match status" value="1"/>
</dbReference>
<dbReference type="SMART" id="SM00052">
    <property type="entry name" value="EAL"/>
    <property type="match status" value="1"/>
</dbReference>
<dbReference type="InterPro" id="IPR001610">
    <property type="entry name" value="PAC"/>
</dbReference>
<dbReference type="InterPro" id="IPR000700">
    <property type="entry name" value="PAS-assoc_C"/>
</dbReference>
<evidence type="ECO:0000259" key="6">
    <source>
        <dbReference type="PROSITE" id="PS50112"/>
    </source>
</evidence>
<dbReference type="Pfam" id="PF00563">
    <property type="entry name" value="EAL"/>
    <property type="match status" value="1"/>
</dbReference>
<dbReference type="InterPro" id="IPR000160">
    <property type="entry name" value="GGDEF_dom"/>
</dbReference>
<dbReference type="CDD" id="cd01948">
    <property type="entry name" value="EAL"/>
    <property type="match status" value="1"/>
</dbReference>
<dbReference type="SMART" id="SM00086">
    <property type="entry name" value="PAC"/>
    <property type="match status" value="1"/>
</dbReference>
<dbReference type="Gene3D" id="3.30.450.40">
    <property type="match status" value="1"/>
</dbReference>
<dbReference type="Gene3D" id="3.30.450.20">
    <property type="entry name" value="PAS domain"/>
    <property type="match status" value="1"/>
</dbReference>
<gene>
    <name evidence="10" type="ORF">E6Q80_07100</name>
</gene>
<dbReference type="CDD" id="cd01949">
    <property type="entry name" value="GGDEF"/>
    <property type="match status" value="1"/>
</dbReference>